<dbReference type="EMBL" id="MU118136">
    <property type="protein sequence ID" value="KAF9644477.1"/>
    <property type="molecule type" value="Genomic_DNA"/>
</dbReference>
<reference evidence="1" key="2">
    <citation type="journal article" date="2020" name="Nat. Commun.">
        <title>Large-scale genome sequencing of mycorrhizal fungi provides insights into the early evolution of symbiotic traits.</title>
        <authorList>
            <person name="Miyauchi S."/>
            <person name="Kiss E."/>
            <person name="Kuo A."/>
            <person name="Drula E."/>
            <person name="Kohler A."/>
            <person name="Sanchez-Garcia M."/>
            <person name="Morin E."/>
            <person name="Andreopoulos B."/>
            <person name="Barry K.W."/>
            <person name="Bonito G."/>
            <person name="Buee M."/>
            <person name="Carver A."/>
            <person name="Chen C."/>
            <person name="Cichocki N."/>
            <person name="Clum A."/>
            <person name="Culley D."/>
            <person name="Crous P.W."/>
            <person name="Fauchery L."/>
            <person name="Girlanda M."/>
            <person name="Hayes R.D."/>
            <person name="Keri Z."/>
            <person name="LaButti K."/>
            <person name="Lipzen A."/>
            <person name="Lombard V."/>
            <person name="Magnuson J."/>
            <person name="Maillard F."/>
            <person name="Murat C."/>
            <person name="Nolan M."/>
            <person name="Ohm R.A."/>
            <person name="Pangilinan J."/>
            <person name="Pereira M.F."/>
            <person name="Perotto S."/>
            <person name="Peter M."/>
            <person name="Pfister S."/>
            <person name="Riley R."/>
            <person name="Sitrit Y."/>
            <person name="Stielow J.B."/>
            <person name="Szollosi G."/>
            <person name="Zifcakova L."/>
            <person name="Stursova M."/>
            <person name="Spatafora J.W."/>
            <person name="Tedersoo L."/>
            <person name="Vaario L.M."/>
            <person name="Yamada A."/>
            <person name="Yan M."/>
            <person name="Wang P."/>
            <person name="Xu J."/>
            <person name="Bruns T."/>
            <person name="Baldrian P."/>
            <person name="Vilgalys R."/>
            <person name="Dunand C."/>
            <person name="Henrissat B."/>
            <person name="Grigoriev I.V."/>
            <person name="Hibbett D."/>
            <person name="Nagy L.G."/>
            <person name="Martin F.M."/>
        </authorList>
    </citation>
    <scope>NUCLEOTIDE SEQUENCE</scope>
    <source>
        <strain evidence="1">P2</strain>
    </source>
</reference>
<feature type="non-terminal residue" evidence="1">
    <location>
        <position position="1"/>
    </location>
</feature>
<organism evidence="1 2">
    <name type="scientific">Thelephora ganbajun</name>
    <name type="common">Ganba fungus</name>
    <dbReference type="NCBI Taxonomy" id="370292"/>
    <lineage>
        <taxon>Eukaryota</taxon>
        <taxon>Fungi</taxon>
        <taxon>Dikarya</taxon>
        <taxon>Basidiomycota</taxon>
        <taxon>Agaricomycotina</taxon>
        <taxon>Agaricomycetes</taxon>
        <taxon>Thelephorales</taxon>
        <taxon>Thelephoraceae</taxon>
        <taxon>Thelephora</taxon>
    </lineage>
</organism>
<evidence type="ECO:0000313" key="2">
    <source>
        <dbReference type="Proteomes" id="UP000886501"/>
    </source>
</evidence>
<reference evidence="1" key="1">
    <citation type="submission" date="2019-10" db="EMBL/GenBank/DDBJ databases">
        <authorList>
            <consortium name="DOE Joint Genome Institute"/>
            <person name="Kuo A."/>
            <person name="Miyauchi S."/>
            <person name="Kiss E."/>
            <person name="Drula E."/>
            <person name="Kohler A."/>
            <person name="Sanchez-Garcia M."/>
            <person name="Andreopoulos B."/>
            <person name="Barry K.W."/>
            <person name="Bonito G."/>
            <person name="Buee M."/>
            <person name="Carver A."/>
            <person name="Chen C."/>
            <person name="Cichocki N."/>
            <person name="Clum A."/>
            <person name="Culley D."/>
            <person name="Crous P.W."/>
            <person name="Fauchery L."/>
            <person name="Girlanda M."/>
            <person name="Hayes R."/>
            <person name="Keri Z."/>
            <person name="Labutti K."/>
            <person name="Lipzen A."/>
            <person name="Lombard V."/>
            <person name="Magnuson J."/>
            <person name="Maillard F."/>
            <person name="Morin E."/>
            <person name="Murat C."/>
            <person name="Nolan M."/>
            <person name="Ohm R."/>
            <person name="Pangilinan J."/>
            <person name="Pereira M."/>
            <person name="Perotto S."/>
            <person name="Peter M."/>
            <person name="Riley R."/>
            <person name="Sitrit Y."/>
            <person name="Stielow B."/>
            <person name="Szollosi G."/>
            <person name="Zifcakova L."/>
            <person name="Stursova M."/>
            <person name="Spatafora J.W."/>
            <person name="Tedersoo L."/>
            <person name="Vaario L.-M."/>
            <person name="Yamada A."/>
            <person name="Yan M."/>
            <person name="Wang P."/>
            <person name="Xu J."/>
            <person name="Bruns T."/>
            <person name="Baldrian P."/>
            <person name="Vilgalys R."/>
            <person name="Henrissat B."/>
            <person name="Grigoriev I.V."/>
            <person name="Hibbett D."/>
            <person name="Nagy L.G."/>
            <person name="Martin F.M."/>
        </authorList>
    </citation>
    <scope>NUCLEOTIDE SEQUENCE</scope>
    <source>
        <strain evidence="1">P2</strain>
    </source>
</reference>
<evidence type="ECO:0000313" key="1">
    <source>
        <dbReference type="EMBL" id="KAF9644477.1"/>
    </source>
</evidence>
<sequence length="79" mass="8545">QEEAICHPSNLYFALKKECCPWPNLGQGSDMGVYSPAVVIFKDDLDHSCVDLLAEQGETIAVLAVTAPRLPEVSGRRSG</sequence>
<name>A0ACB6Z4M8_THEGA</name>
<dbReference type="Proteomes" id="UP000886501">
    <property type="component" value="Unassembled WGS sequence"/>
</dbReference>
<proteinExistence type="predicted"/>
<accession>A0ACB6Z4M8</accession>
<keyword evidence="2" id="KW-1185">Reference proteome</keyword>
<comment type="caution">
    <text evidence="1">The sequence shown here is derived from an EMBL/GenBank/DDBJ whole genome shotgun (WGS) entry which is preliminary data.</text>
</comment>
<gene>
    <name evidence="1" type="ORF">BDM02DRAFT_3102849</name>
</gene>
<protein>
    <submittedName>
        <fullName evidence="1">Uncharacterized protein</fullName>
    </submittedName>
</protein>